<dbReference type="AlphaFoldDB" id="A0AAV4QZL6"/>
<name>A0AAV4QZL6_9ARAC</name>
<reference evidence="1 2" key="1">
    <citation type="submission" date="2021-06" db="EMBL/GenBank/DDBJ databases">
        <title>Caerostris darwini draft genome.</title>
        <authorList>
            <person name="Kono N."/>
            <person name="Arakawa K."/>
        </authorList>
    </citation>
    <scope>NUCLEOTIDE SEQUENCE [LARGE SCALE GENOMIC DNA]</scope>
</reference>
<keyword evidence="2" id="KW-1185">Reference proteome</keyword>
<dbReference type="EMBL" id="BPLQ01005526">
    <property type="protein sequence ID" value="GIY15473.1"/>
    <property type="molecule type" value="Genomic_DNA"/>
</dbReference>
<evidence type="ECO:0000313" key="1">
    <source>
        <dbReference type="EMBL" id="GIY15473.1"/>
    </source>
</evidence>
<protein>
    <submittedName>
        <fullName evidence="1">Uncharacterized protein</fullName>
    </submittedName>
</protein>
<proteinExistence type="predicted"/>
<sequence length="109" mass="11919">MAVTVDARGNVKHGWLNCFGRLLALSSNSPVEWPRTVQCRWRDCSPAAVFLVMLKSLVTRQSMAGQSGGPNPTSRSYHRYSGLRATITNGSWRTDYGVPMGTDPLTSSS</sequence>
<organism evidence="1 2">
    <name type="scientific">Caerostris darwini</name>
    <dbReference type="NCBI Taxonomy" id="1538125"/>
    <lineage>
        <taxon>Eukaryota</taxon>
        <taxon>Metazoa</taxon>
        <taxon>Ecdysozoa</taxon>
        <taxon>Arthropoda</taxon>
        <taxon>Chelicerata</taxon>
        <taxon>Arachnida</taxon>
        <taxon>Araneae</taxon>
        <taxon>Araneomorphae</taxon>
        <taxon>Entelegynae</taxon>
        <taxon>Araneoidea</taxon>
        <taxon>Araneidae</taxon>
        <taxon>Caerostris</taxon>
    </lineage>
</organism>
<evidence type="ECO:0000313" key="2">
    <source>
        <dbReference type="Proteomes" id="UP001054837"/>
    </source>
</evidence>
<accession>A0AAV4QZL6</accession>
<gene>
    <name evidence="1" type="ORF">CDAR_202261</name>
</gene>
<comment type="caution">
    <text evidence="1">The sequence shown here is derived from an EMBL/GenBank/DDBJ whole genome shotgun (WGS) entry which is preliminary data.</text>
</comment>
<dbReference type="Proteomes" id="UP001054837">
    <property type="component" value="Unassembled WGS sequence"/>
</dbReference>